<sequence length="62" mass="7050">MLDHEPVVVTDRQMSYLWGSEKTYSLRERIALIAWNRAALSSYSLNIAAMKCFGCILPVSDQ</sequence>
<evidence type="ECO:0000313" key="2">
    <source>
        <dbReference type="Proteomes" id="UP000536640"/>
    </source>
</evidence>
<reference evidence="1 2" key="1">
    <citation type="submission" date="2020-08" db="EMBL/GenBank/DDBJ databases">
        <title>Genomic Encyclopedia of Type Strains, Phase IV (KMG-IV): sequencing the most valuable type-strain genomes for metagenomic binning, comparative biology and taxonomic classification.</title>
        <authorList>
            <person name="Goeker M."/>
        </authorList>
    </citation>
    <scope>NUCLEOTIDE SEQUENCE [LARGE SCALE GENOMIC DNA]</scope>
    <source>
        <strain evidence="1 2">DSM 25701</strain>
    </source>
</reference>
<keyword evidence="2" id="KW-1185">Reference proteome</keyword>
<protein>
    <submittedName>
        <fullName evidence="1">Uncharacterized protein</fullName>
    </submittedName>
</protein>
<comment type="caution">
    <text evidence="1">The sequence shown here is derived from an EMBL/GenBank/DDBJ whole genome shotgun (WGS) entry which is preliminary data.</text>
</comment>
<dbReference type="AlphaFoldDB" id="A0A840R9K2"/>
<gene>
    <name evidence="1" type="ORF">HNQ57_003290</name>
</gene>
<organism evidence="1 2">
    <name type="scientific">Zhongshania antarctica</name>
    <dbReference type="NCBI Taxonomy" id="641702"/>
    <lineage>
        <taxon>Bacteria</taxon>
        <taxon>Pseudomonadati</taxon>
        <taxon>Pseudomonadota</taxon>
        <taxon>Gammaproteobacteria</taxon>
        <taxon>Cellvibrionales</taxon>
        <taxon>Spongiibacteraceae</taxon>
        <taxon>Zhongshania</taxon>
    </lineage>
</organism>
<name>A0A840R9K2_9GAMM</name>
<dbReference type="Proteomes" id="UP000536640">
    <property type="component" value="Unassembled WGS sequence"/>
</dbReference>
<accession>A0A840R9K2</accession>
<proteinExistence type="predicted"/>
<evidence type="ECO:0000313" key="1">
    <source>
        <dbReference type="EMBL" id="MBB5188991.1"/>
    </source>
</evidence>
<dbReference type="EMBL" id="JACHHW010000012">
    <property type="protein sequence ID" value="MBB5188991.1"/>
    <property type="molecule type" value="Genomic_DNA"/>
</dbReference>